<feature type="compositionally biased region" description="Pro residues" evidence="1">
    <location>
        <begin position="1"/>
        <end position="16"/>
    </location>
</feature>
<organism evidence="2">
    <name type="scientific">Rhodotorula toruloides</name>
    <name type="common">Yeast</name>
    <name type="synonym">Rhodosporidium toruloides</name>
    <dbReference type="NCBI Taxonomy" id="5286"/>
    <lineage>
        <taxon>Eukaryota</taxon>
        <taxon>Fungi</taxon>
        <taxon>Dikarya</taxon>
        <taxon>Basidiomycota</taxon>
        <taxon>Pucciniomycotina</taxon>
        <taxon>Microbotryomycetes</taxon>
        <taxon>Sporidiobolales</taxon>
        <taxon>Sporidiobolaceae</taxon>
        <taxon>Rhodotorula</taxon>
    </lineage>
</organism>
<sequence>MDRPVPQPHTHPPTPSPNLTALPSPPHPHPPPFTAPLASTSHAAQSFFSPPPTPSRPRLKRSHPTTHSALPSGPTPAPQPVPTSPTGGASPLSHARTRSTSSNASLSTLEPIKEWPGAEGDGTSSLGLNLGVQTKSWVDDDGTLERAPKRVRIAPDHEAFGRLSLSTAAGVPASPTTLTYSPLSTVPSTLPTPFTNGRAPPPTPLLLNTSHLPPSTLAPVSFPPAGPSSSTSSSFHPPPHAPCSSPPISAPSLPAAPPTSPVQSTSAASGLRSPSLPSGSGGTSLPTVPWSQSSFISPPLPSPTSLETEQAGQAEEIDMRPASSSWPIGPHTIYVSSLDSDSDTEAPTPVNKEVEVNPLALRGGKDDPASRLLLSKLHEAAHSSSSAGELILYRPPPFFAPPPPSSSPEPEGESAKDRILRERRQKRTSDEWGEFVRMREREEAMHDLGDEDETVGVEEDGMEMD</sequence>
<gene>
    <name evidence="2" type="ORF">RHTO0S_10e02212g</name>
</gene>
<dbReference type="OrthoDB" id="10524085at2759"/>
<feature type="compositionally biased region" description="Basic and acidic residues" evidence="1">
    <location>
        <begin position="413"/>
        <end position="448"/>
    </location>
</feature>
<feature type="region of interest" description="Disordered" evidence="1">
    <location>
        <begin position="1"/>
        <end position="128"/>
    </location>
</feature>
<feature type="compositionally biased region" description="Pro residues" evidence="1">
    <location>
        <begin position="394"/>
        <end position="407"/>
    </location>
</feature>
<feature type="compositionally biased region" description="Low complexity" evidence="1">
    <location>
        <begin position="266"/>
        <end position="297"/>
    </location>
</feature>
<dbReference type="AlphaFoldDB" id="A0A061B4X0"/>
<feature type="compositionally biased region" description="Pro residues" evidence="1">
    <location>
        <begin position="236"/>
        <end position="260"/>
    </location>
</feature>
<evidence type="ECO:0000256" key="1">
    <source>
        <dbReference type="SAM" id="MobiDB-lite"/>
    </source>
</evidence>
<feature type="compositionally biased region" description="Low complexity" evidence="1">
    <location>
        <begin position="172"/>
        <end position="193"/>
    </location>
</feature>
<feature type="compositionally biased region" description="Pro residues" evidence="1">
    <location>
        <begin position="23"/>
        <end position="34"/>
    </location>
</feature>
<dbReference type="PRINTS" id="PR01217">
    <property type="entry name" value="PRICHEXTENSN"/>
</dbReference>
<feature type="region of interest" description="Disordered" evidence="1">
    <location>
        <begin position="384"/>
        <end position="465"/>
    </location>
</feature>
<accession>A0A061B4X0</accession>
<reference evidence="2" key="1">
    <citation type="journal article" date="2014" name="Genome Announc.">
        <title>Draft genome sequence of Rhodosporidium toruloides CECT1137, an oleaginous yeast of biotechnological interest.</title>
        <authorList>
            <person name="Morin N."/>
            <person name="Calcas X."/>
            <person name="Devillers H."/>
            <person name="Durrens P."/>
            <person name="Sherman D.J."/>
            <person name="Nicaud J.-M."/>
            <person name="Neuveglise C."/>
        </authorList>
    </citation>
    <scope>NUCLEOTIDE SEQUENCE</scope>
    <source>
        <strain evidence="2">CECT1137</strain>
    </source>
</reference>
<evidence type="ECO:0000313" key="2">
    <source>
        <dbReference type="EMBL" id="CDR44871.1"/>
    </source>
</evidence>
<feature type="compositionally biased region" description="Acidic residues" evidence="1">
    <location>
        <begin position="449"/>
        <end position="465"/>
    </location>
</feature>
<proteinExistence type="predicted"/>
<name>A0A061B4X0_RHOTO</name>
<feature type="compositionally biased region" description="Pro residues" evidence="1">
    <location>
        <begin position="73"/>
        <end position="83"/>
    </location>
</feature>
<protein>
    <submittedName>
        <fullName evidence="2">RHTO0S10e02212g1_1</fullName>
    </submittedName>
</protein>
<dbReference type="EMBL" id="LK052945">
    <property type="protein sequence ID" value="CDR44871.1"/>
    <property type="molecule type" value="Genomic_DNA"/>
</dbReference>
<feature type="compositionally biased region" description="Polar residues" evidence="1">
    <location>
        <begin position="98"/>
        <end position="108"/>
    </location>
</feature>
<feature type="region of interest" description="Disordered" evidence="1">
    <location>
        <begin position="165"/>
        <end position="367"/>
    </location>
</feature>